<dbReference type="InterPro" id="IPR038021">
    <property type="entry name" value="Putative_hydro-lyase"/>
</dbReference>
<dbReference type="PANTHER" id="PTHR32022">
    <property type="entry name" value="D-GLUTAMATE CYCLASE, MITOCHONDRIAL"/>
    <property type="match status" value="1"/>
</dbReference>
<evidence type="ECO:0000313" key="2">
    <source>
        <dbReference type="Proteomes" id="UP000672657"/>
    </source>
</evidence>
<keyword evidence="1" id="KW-0456">Lyase</keyword>
<protein>
    <submittedName>
        <fullName evidence="1">Hydro-lyase</fullName>
        <ecNumber evidence="1">4.2.1.-</ecNumber>
    </submittedName>
</protein>
<proteinExistence type="predicted"/>
<organism evidence="1 2">
    <name type="scientific">Cupriavidus numazuensis</name>
    <dbReference type="NCBI Taxonomy" id="221992"/>
    <lineage>
        <taxon>Bacteria</taxon>
        <taxon>Pseudomonadati</taxon>
        <taxon>Pseudomonadota</taxon>
        <taxon>Betaproteobacteria</taxon>
        <taxon>Burkholderiales</taxon>
        <taxon>Burkholderiaceae</taxon>
        <taxon>Cupriavidus</taxon>
    </lineage>
</organism>
<accession>A0ABM8TL97</accession>
<dbReference type="GO" id="GO:0016829">
    <property type="term" value="F:lyase activity"/>
    <property type="evidence" value="ECO:0007669"/>
    <property type="project" value="UniProtKB-KW"/>
</dbReference>
<dbReference type="EC" id="4.2.1.-" evidence="1"/>
<sequence length="82" mass="9135">MTQVNIIALLQDWAWDFLLFAQRSAKACPVLDVIDAGGYRSAMAEGADIRSDLPLYSVWRNGTLVEEIADATGLWHDPTPTW</sequence>
<dbReference type="Gene3D" id="3.40.1640.10">
    <property type="entry name" value="PSTPO5379-like"/>
    <property type="match status" value="1"/>
</dbReference>
<name>A0ABM8TL97_9BURK</name>
<comment type="caution">
    <text evidence="1">The sequence shown here is derived from an EMBL/GenBank/DDBJ whole genome shotgun (WGS) entry which is preliminary data.</text>
</comment>
<evidence type="ECO:0000313" key="1">
    <source>
        <dbReference type="EMBL" id="CAG2153190.1"/>
    </source>
</evidence>
<dbReference type="EMBL" id="CAJPVI010000028">
    <property type="protein sequence ID" value="CAG2153190.1"/>
    <property type="molecule type" value="Genomic_DNA"/>
</dbReference>
<keyword evidence="2" id="KW-1185">Reference proteome</keyword>
<dbReference type="Proteomes" id="UP000672657">
    <property type="component" value="Unassembled WGS sequence"/>
</dbReference>
<reference evidence="1 2" key="1">
    <citation type="submission" date="2021-03" db="EMBL/GenBank/DDBJ databases">
        <authorList>
            <person name="Peeters C."/>
        </authorList>
    </citation>
    <scope>NUCLEOTIDE SEQUENCE [LARGE SCALE GENOMIC DNA]</scope>
    <source>
        <strain evidence="1 2">LMG 26411</strain>
    </source>
</reference>
<gene>
    <name evidence="1" type="ORF">LMG26411_04349</name>
</gene>
<dbReference type="SUPFAM" id="SSF160920">
    <property type="entry name" value="PSTPO5379-like"/>
    <property type="match status" value="1"/>
</dbReference>
<dbReference type="PANTHER" id="PTHR32022:SF10">
    <property type="entry name" value="D-GLUTAMATE CYCLASE, MITOCHONDRIAL"/>
    <property type="match status" value="1"/>
</dbReference>